<keyword evidence="7" id="KW-0482">Metalloprotease</keyword>
<dbReference type="KEGG" id="oho:Oweho_2750"/>
<dbReference type="InterPro" id="IPR011055">
    <property type="entry name" value="Dup_hybrid_motif"/>
</dbReference>
<name>G8R046_OWEHD</name>
<evidence type="ECO:0000256" key="5">
    <source>
        <dbReference type="ARBA" id="ARBA00022801"/>
    </source>
</evidence>
<dbReference type="InterPro" id="IPR045834">
    <property type="entry name" value="Csd3_N2"/>
</dbReference>
<dbReference type="HOGENOM" id="CLU_026846_4_3_10"/>
<dbReference type="GO" id="GO:0004222">
    <property type="term" value="F:metalloendopeptidase activity"/>
    <property type="evidence" value="ECO:0007669"/>
    <property type="project" value="TreeGrafter"/>
</dbReference>
<gene>
    <name evidence="10" type="ordered locus">Oweho_2750</name>
</gene>
<dbReference type="EMBL" id="CP003156">
    <property type="protein sequence ID" value="AEV33712.1"/>
    <property type="molecule type" value="Genomic_DNA"/>
</dbReference>
<dbReference type="PATRIC" id="fig|926562.3.peg.2767"/>
<evidence type="ECO:0000256" key="7">
    <source>
        <dbReference type="ARBA" id="ARBA00023049"/>
    </source>
</evidence>
<evidence type="ECO:0000256" key="2">
    <source>
        <dbReference type="ARBA" id="ARBA00004196"/>
    </source>
</evidence>
<accession>G8R046</accession>
<dbReference type="RefSeq" id="WP_014203061.1">
    <property type="nucleotide sequence ID" value="NC_016599.1"/>
</dbReference>
<proteinExistence type="predicted"/>
<evidence type="ECO:0000256" key="6">
    <source>
        <dbReference type="ARBA" id="ARBA00022833"/>
    </source>
</evidence>
<dbReference type="Gene3D" id="3.10.450.350">
    <property type="match status" value="1"/>
</dbReference>
<dbReference type="Pfam" id="PF19425">
    <property type="entry name" value="Csd3_N2"/>
    <property type="match status" value="1"/>
</dbReference>
<dbReference type="Pfam" id="PF01551">
    <property type="entry name" value="Peptidase_M23"/>
    <property type="match status" value="1"/>
</dbReference>
<dbReference type="InterPro" id="IPR016047">
    <property type="entry name" value="M23ase_b-sheet_dom"/>
</dbReference>
<sequence>MKKKITLFAVLVAVIVAGIYFTKFYLSKDLAARPQDVAVDTTDVKELTPMVYRFGLPVDSFEVLEGVVKNGESFGNILLANGVGYSVINKIATDFKDVFDVRWLRSGKPYSLFCESNDSSRVAKYMVYQSSAVEYYVFDLQDSVNVYSGKKDVTTKVHEVSGEINSSLYQTLVEKGASVGIAMKLADVYAWSIDFFRIQKGDYFKVIYEEKYIDDTVNVGVGRIIAADFNHGGTSFYAFHFDRPDENYSDYFDENGKTLRKAFLKAPLDFYRISSRYNPKRFHPVQKRWKAHLGTDYAAPTGTPIMATADGEVIAAAYTRGNGNYVKVRHNSTYTTQYLHMSKFAKGTKKGRIVKQGDIIGYVGSTGLATGPHVCYRFWKNGKQVDPYSQKLPEADPIKEKYKADYEAQMTVLKARLDKLPVEGAETDPEIHLASVGG</sequence>
<dbReference type="CDD" id="cd12797">
    <property type="entry name" value="M23_peptidase"/>
    <property type="match status" value="1"/>
</dbReference>
<dbReference type="PANTHER" id="PTHR21666:SF288">
    <property type="entry name" value="CELL DIVISION PROTEIN YTFB"/>
    <property type="match status" value="1"/>
</dbReference>
<dbReference type="STRING" id="926562.Oweho_2750"/>
<keyword evidence="5" id="KW-0378">Hydrolase</keyword>
<organism evidence="10 11">
    <name type="scientific">Owenweeksia hongkongensis (strain DSM 17368 / CIP 108786 / JCM 12287 / NRRL B-23963 / UST20020801)</name>
    <dbReference type="NCBI Taxonomy" id="926562"/>
    <lineage>
        <taxon>Bacteria</taxon>
        <taxon>Pseudomonadati</taxon>
        <taxon>Bacteroidota</taxon>
        <taxon>Flavobacteriia</taxon>
        <taxon>Flavobacteriales</taxon>
        <taxon>Owenweeksiaceae</taxon>
        <taxon>Owenweeksia</taxon>
    </lineage>
</organism>
<dbReference type="GO" id="GO:0046872">
    <property type="term" value="F:metal ion binding"/>
    <property type="evidence" value="ECO:0007669"/>
    <property type="project" value="UniProtKB-KW"/>
</dbReference>
<dbReference type="FunFam" id="2.70.70.10:FF:000002">
    <property type="entry name" value="Murein DD-endopeptidase MepM"/>
    <property type="match status" value="1"/>
</dbReference>
<dbReference type="PANTHER" id="PTHR21666">
    <property type="entry name" value="PEPTIDASE-RELATED"/>
    <property type="match status" value="1"/>
</dbReference>
<dbReference type="InterPro" id="IPR050570">
    <property type="entry name" value="Cell_wall_metabolism_enzyme"/>
</dbReference>
<keyword evidence="11" id="KW-1185">Reference proteome</keyword>
<evidence type="ECO:0000259" key="9">
    <source>
        <dbReference type="Pfam" id="PF19425"/>
    </source>
</evidence>
<reference evidence="10 11" key="1">
    <citation type="journal article" date="2012" name="Stand. Genomic Sci.">
        <title>Genome sequence of the orange-pigmented seawater bacterium Owenweeksia hongkongensis type strain (UST20020801(T)).</title>
        <authorList>
            <person name="Riedel T."/>
            <person name="Held B."/>
            <person name="Nolan M."/>
            <person name="Lucas S."/>
            <person name="Lapidus A."/>
            <person name="Tice H."/>
            <person name="Del Rio T.G."/>
            <person name="Cheng J.F."/>
            <person name="Han C."/>
            <person name="Tapia R."/>
            <person name="Goodwin L.A."/>
            <person name="Pitluck S."/>
            <person name="Liolios K."/>
            <person name="Mavromatis K."/>
            <person name="Pagani I."/>
            <person name="Ivanova N."/>
            <person name="Mikhailova N."/>
            <person name="Pati A."/>
            <person name="Chen A."/>
            <person name="Palaniappan K."/>
            <person name="Rohde M."/>
            <person name="Tindall B.J."/>
            <person name="Detter J.C."/>
            <person name="Goker M."/>
            <person name="Woyke T."/>
            <person name="Bristow J."/>
            <person name="Eisen J.A."/>
            <person name="Markowitz V."/>
            <person name="Hugenholtz P."/>
            <person name="Klenk H.P."/>
            <person name="Kyrpides N.C."/>
        </authorList>
    </citation>
    <scope>NUCLEOTIDE SEQUENCE</scope>
    <source>
        <strain evidence="11">DSM 17368 / JCM 12287 / NRRL B-23963</strain>
    </source>
</reference>
<evidence type="ECO:0000259" key="8">
    <source>
        <dbReference type="Pfam" id="PF01551"/>
    </source>
</evidence>
<comment type="cofactor">
    <cofactor evidence="1">
        <name>Zn(2+)</name>
        <dbReference type="ChEBI" id="CHEBI:29105"/>
    </cofactor>
</comment>
<comment type="subcellular location">
    <subcellularLocation>
        <location evidence="2">Cell envelope</location>
    </subcellularLocation>
</comment>
<keyword evidence="4" id="KW-0479">Metal-binding</keyword>
<dbReference type="eggNOG" id="COG0739">
    <property type="taxonomic scope" value="Bacteria"/>
</dbReference>
<dbReference type="GO" id="GO:0006508">
    <property type="term" value="P:proteolysis"/>
    <property type="evidence" value="ECO:0007669"/>
    <property type="project" value="UniProtKB-KW"/>
</dbReference>
<dbReference type="GO" id="GO:0030313">
    <property type="term" value="C:cell envelope"/>
    <property type="evidence" value="ECO:0007669"/>
    <property type="project" value="UniProtKB-SubCell"/>
</dbReference>
<evidence type="ECO:0000313" key="11">
    <source>
        <dbReference type="Proteomes" id="UP000005631"/>
    </source>
</evidence>
<evidence type="ECO:0000256" key="3">
    <source>
        <dbReference type="ARBA" id="ARBA00022670"/>
    </source>
</evidence>
<dbReference type="OrthoDB" id="9810477at2"/>
<dbReference type="AlphaFoldDB" id="G8R046"/>
<keyword evidence="3" id="KW-0645">Protease</keyword>
<protein>
    <submittedName>
        <fullName evidence="10">Metalloendopeptidase-like membrane protein</fullName>
    </submittedName>
</protein>
<dbReference type="SUPFAM" id="SSF51261">
    <property type="entry name" value="Duplicated hybrid motif"/>
    <property type="match status" value="1"/>
</dbReference>
<dbReference type="Proteomes" id="UP000005631">
    <property type="component" value="Chromosome"/>
</dbReference>
<dbReference type="Gene3D" id="2.70.70.10">
    <property type="entry name" value="Glucose Permease (Domain IIA)"/>
    <property type="match status" value="1"/>
</dbReference>
<feature type="domain" description="Csd3-like second N-terminal" evidence="9">
    <location>
        <begin position="158"/>
        <end position="279"/>
    </location>
</feature>
<feature type="domain" description="M23ase beta-sheet core" evidence="8">
    <location>
        <begin position="291"/>
        <end position="387"/>
    </location>
</feature>
<evidence type="ECO:0000256" key="4">
    <source>
        <dbReference type="ARBA" id="ARBA00022723"/>
    </source>
</evidence>
<keyword evidence="6" id="KW-0862">Zinc</keyword>
<evidence type="ECO:0000256" key="1">
    <source>
        <dbReference type="ARBA" id="ARBA00001947"/>
    </source>
</evidence>
<evidence type="ECO:0000313" key="10">
    <source>
        <dbReference type="EMBL" id="AEV33712.1"/>
    </source>
</evidence>